<name>A0A0X3TCR0_9RHOB</name>
<accession>A0A0X3TCR0</accession>
<protein>
    <submittedName>
        <fullName evidence="2">Uncharacterized protein</fullName>
    </submittedName>
</protein>
<evidence type="ECO:0000313" key="2">
    <source>
        <dbReference type="EMBL" id="KUJ73473.1"/>
    </source>
</evidence>
<keyword evidence="3" id="KW-1185">Reference proteome</keyword>
<feature type="signal peptide" evidence="1">
    <location>
        <begin position="1"/>
        <end position="27"/>
    </location>
</feature>
<dbReference type="AlphaFoldDB" id="A0A0X3TCR0"/>
<dbReference type="RefSeq" id="WP_068349990.1">
    <property type="nucleotide sequence ID" value="NZ_LQBQ01000038.1"/>
</dbReference>
<sequence>MSQLKRPALIGAVLAFGLQLASAPATADAQAKTHTFGETAKIITLGISVSRFHGESQPRVHRHHFPPTVHVARKQARKHDGRSAVPYGYQQPGYRQKKRYSYQRSKRHYFYGSQPHYRPRLDRYPRYNYGFYPSLSQLRRPYRQRSSYRLHYRWGH</sequence>
<reference evidence="2 3" key="1">
    <citation type="submission" date="2015-12" db="EMBL/GenBank/DDBJ databases">
        <authorList>
            <person name="Shamseldin A."/>
            <person name="Moawad H."/>
            <person name="Abd El-Rahim W.M."/>
            <person name="Sadowsky M.J."/>
        </authorList>
    </citation>
    <scope>NUCLEOTIDE SEQUENCE [LARGE SCALE GENOMIC DNA]</scope>
    <source>
        <strain evidence="2 3">ZGT118</strain>
    </source>
</reference>
<evidence type="ECO:0000256" key="1">
    <source>
        <dbReference type="SAM" id="SignalP"/>
    </source>
</evidence>
<proteinExistence type="predicted"/>
<comment type="caution">
    <text evidence="2">The sequence shown here is derived from an EMBL/GenBank/DDBJ whole genome shotgun (WGS) entry which is preliminary data.</text>
</comment>
<gene>
    <name evidence="2" type="ORF">AVO45_15450</name>
</gene>
<evidence type="ECO:0000313" key="3">
    <source>
        <dbReference type="Proteomes" id="UP000053791"/>
    </source>
</evidence>
<dbReference type="EMBL" id="LQBQ01000038">
    <property type="protein sequence ID" value="KUJ73473.1"/>
    <property type="molecule type" value="Genomic_DNA"/>
</dbReference>
<organism evidence="2 3">
    <name type="scientific">Ruegeria marisrubri</name>
    <dbReference type="NCBI Taxonomy" id="1685379"/>
    <lineage>
        <taxon>Bacteria</taxon>
        <taxon>Pseudomonadati</taxon>
        <taxon>Pseudomonadota</taxon>
        <taxon>Alphaproteobacteria</taxon>
        <taxon>Rhodobacterales</taxon>
        <taxon>Roseobacteraceae</taxon>
        <taxon>Ruegeria</taxon>
    </lineage>
</organism>
<dbReference type="Proteomes" id="UP000053791">
    <property type="component" value="Unassembled WGS sequence"/>
</dbReference>
<feature type="chain" id="PRO_5007053909" evidence="1">
    <location>
        <begin position="28"/>
        <end position="156"/>
    </location>
</feature>
<keyword evidence="1" id="KW-0732">Signal</keyword>